<dbReference type="EMBL" id="GL385396">
    <property type="protein sequence ID" value="EJT78326.1"/>
    <property type="molecule type" value="Genomic_DNA"/>
</dbReference>
<organism evidence="1">
    <name type="scientific">Gaeumannomyces tritici (strain R3-111a-1)</name>
    <name type="common">Wheat and barley take-all root rot fungus</name>
    <name type="synonym">Gaeumannomyces graminis var. tritici</name>
    <dbReference type="NCBI Taxonomy" id="644352"/>
    <lineage>
        <taxon>Eukaryota</taxon>
        <taxon>Fungi</taxon>
        <taxon>Dikarya</taxon>
        <taxon>Ascomycota</taxon>
        <taxon>Pezizomycotina</taxon>
        <taxon>Sordariomycetes</taxon>
        <taxon>Sordariomycetidae</taxon>
        <taxon>Magnaporthales</taxon>
        <taxon>Magnaporthaceae</taxon>
        <taxon>Gaeumannomyces</taxon>
    </lineage>
</organism>
<dbReference type="HOGENOM" id="CLU_1669488_0_0_1"/>
<accession>J3NQ70</accession>
<proteinExistence type="predicted"/>
<dbReference type="AlphaFoldDB" id="J3NQ70"/>
<reference evidence="1" key="2">
    <citation type="submission" date="2010-07" db="EMBL/GenBank/DDBJ databases">
        <authorList>
            <consortium name="The Broad Institute Genome Sequencing Platform"/>
            <consortium name="Broad Institute Genome Sequencing Center for Infectious Disease"/>
            <person name="Ma L.-J."/>
            <person name="Dead R."/>
            <person name="Young S."/>
            <person name="Zeng Q."/>
            <person name="Koehrsen M."/>
            <person name="Alvarado L."/>
            <person name="Berlin A."/>
            <person name="Chapman S.B."/>
            <person name="Chen Z."/>
            <person name="Freedman E."/>
            <person name="Gellesch M."/>
            <person name="Goldberg J."/>
            <person name="Griggs A."/>
            <person name="Gujja S."/>
            <person name="Heilman E.R."/>
            <person name="Heiman D."/>
            <person name="Hepburn T."/>
            <person name="Howarth C."/>
            <person name="Jen D."/>
            <person name="Larson L."/>
            <person name="Mehta T."/>
            <person name="Neiman D."/>
            <person name="Pearson M."/>
            <person name="Roberts A."/>
            <person name="Saif S."/>
            <person name="Shea T."/>
            <person name="Shenoy N."/>
            <person name="Sisk P."/>
            <person name="Stolte C."/>
            <person name="Sykes S."/>
            <person name="Walk T."/>
            <person name="White J."/>
            <person name="Yandava C."/>
            <person name="Haas B."/>
            <person name="Nusbaum C."/>
            <person name="Birren B."/>
        </authorList>
    </citation>
    <scope>NUCLEOTIDE SEQUENCE</scope>
    <source>
        <strain evidence="1">R3-111a-1</strain>
    </source>
</reference>
<gene>
    <name evidence="2" type="primary">20343885</name>
    <name evidence="1" type="ORF">GGTG_03427</name>
</gene>
<reference evidence="2" key="5">
    <citation type="submission" date="2018-04" db="UniProtKB">
        <authorList>
            <consortium name="EnsemblFungi"/>
        </authorList>
    </citation>
    <scope>IDENTIFICATION</scope>
    <source>
        <strain evidence="2">R3-111a-1</strain>
    </source>
</reference>
<dbReference type="RefSeq" id="XP_009219471.1">
    <property type="nucleotide sequence ID" value="XM_009221207.1"/>
</dbReference>
<dbReference type="Proteomes" id="UP000006039">
    <property type="component" value="Unassembled WGS sequence"/>
</dbReference>
<evidence type="ECO:0000313" key="3">
    <source>
        <dbReference type="Proteomes" id="UP000006039"/>
    </source>
</evidence>
<protein>
    <submittedName>
        <fullName evidence="1 2">Uncharacterized protein</fullName>
    </submittedName>
</protein>
<dbReference type="VEuPathDB" id="FungiDB:GGTG_03427"/>
<reference evidence="3" key="1">
    <citation type="submission" date="2010-07" db="EMBL/GenBank/DDBJ databases">
        <title>The genome sequence of Gaeumannomyces graminis var. tritici strain R3-111a-1.</title>
        <authorList>
            <consortium name="The Broad Institute Genome Sequencing Platform"/>
            <person name="Ma L.-J."/>
            <person name="Dead R."/>
            <person name="Young S."/>
            <person name="Zeng Q."/>
            <person name="Koehrsen M."/>
            <person name="Alvarado L."/>
            <person name="Berlin A."/>
            <person name="Chapman S.B."/>
            <person name="Chen Z."/>
            <person name="Freedman E."/>
            <person name="Gellesch M."/>
            <person name="Goldberg J."/>
            <person name="Griggs A."/>
            <person name="Gujja S."/>
            <person name="Heilman E.R."/>
            <person name="Heiman D."/>
            <person name="Hepburn T."/>
            <person name="Howarth C."/>
            <person name="Jen D."/>
            <person name="Larson L."/>
            <person name="Mehta T."/>
            <person name="Neiman D."/>
            <person name="Pearson M."/>
            <person name="Roberts A."/>
            <person name="Saif S."/>
            <person name="Shea T."/>
            <person name="Shenoy N."/>
            <person name="Sisk P."/>
            <person name="Stolte C."/>
            <person name="Sykes S."/>
            <person name="Walk T."/>
            <person name="White J."/>
            <person name="Yandava C."/>
            <person name="Haas B."/>
            <person name="Nusbaum C."/>
            <person name="Birren B."/>
        </authorList>
    </citation>
    <scope>NUCLEOTIDE SEQUENCE [LARGE SCALE GENOMIC DNA]</scope>
    <source>
        <strain evidence="3">R3-111a-1</strain>
    </source>
</reference>
<reference evidence="1" key="3">
    <citation type="submission" date="2010-09" db="EMBL/GenBank/DDBJ databases">
        <title>Annotation of Gaeumannomyces graminis var. tritici R3-111a-1.</title>
        <authorList>
            <consortium name="The Broad Institute Genome Sequencing Platform"/>
            <person name="Ma L.-J."/>
            <person name="Dead R."/>
            <person name="Young S.K."/>
            <person name="Zeng Q."/>
            <person name="Gargeya S."/>
            <person name="Fitzgerald M."/>
            <person name="Haas B."/>
            <person name="Abouelleil A."/>
            <person name="Alvarado L."/>
            <person name="Arachchi H.M."/>
            <person name="Berlin A."/>
            <person name="Brown A."/>
            <person name="Chapman S.B."/>
            <person name="Chen Z."/>
            <person name="Dunbar C."/>
            <person name="Freedman E."/>
            <person name="Gearin G."/>
            <person name="Gellesch M."/>
            <person name="Goldberg J."/>
            <person name="Griggs A."/>
            <person name="Gujja S."/>
            <person name="Heiman D."/>
            <person name="Howarth C."/>
            <person name="Larson L."/>
            <person name="Lui A."/>
            <person name="MacDonald P.J.P."/>
            <person name="Mehta T."/>
            <person name="Montmayeur A."/>
            <person name="Murphy C."/>
            <person name="Neiman D."/>
            <person name="Pearson M."/>
            <person name="Priest M."/>
            <person name="Roberts A."/>
            <person name="Saif S."/>
            <person name="Shea T."/>
            <person name="Shenoy N."/>
            <person name="Sisk P."/>
            <person name="Stolte C."/>
            <person name="Sykes S."/>
            <person name="Yandava C."/>
            <person name="Wortman J."/>
            <person name="Nusbaum C."/>
            <person name="Birren B."/>
        </authorList>
    </citation>
    <scope>NUCLEOTIDE SEQUENCE</scope>
    <source>
        <strain evidence="1">R3-111a-1</strain>
    </source>
</reference>
<evidence type="ECO:0000313" key="1">
    <source>
        <dbReference type="EMBL" id="EJT78326.1"/>
    </source>
</evidence>
<name>J3NQ70_GAET3</name>
<dbReference type="GeneID" id="20343885"/>
<dbReference type="EnsemblFungi" id="EJT78326">
    <property type="protein sequence ID" value="EJT78326"/>
    <property type="gene ID" value="GGTG_03427"/>
</dbReference>
<sequence length="158" mass="18392">MMGYYSLEADSSNSRDFALTYNGRIRTSPRARPLSRMPRKGLVSQPLMPPWKGHEKRQKEFLRVRLELINLLLAHGSDPGEKCIMLFMCHCALRDERLEKCKGRPLRECVPLLAKTMPDREFWDGVPTAFKEHRKKHTKTRALLARRGARVRVIFSTE</sequence>
<reference evidence="2" key="4">
    <citation type="journal article" date="2015" name="G3 (Bethesda)">
        <title>Genome sequences of three phytopathogenic species of the Magnaporthaceae family of fungi.</title>
        <authorList>
            <person name="Okagaki L.H."/>
            <person name="Nunes C.C."/>
            <person name="Sailsbery J."/>
            <person name="Clay B."/>
            <person name="Brown D."/>
            <person name="John T."/>
            <person name="Oh Y."/>
            <person name="Young N."/>
            <person name="Fitzgerald M."/>
            <person name="Haas B.J."/>
            <person name="Zeng Q."/>
            <person name="Young S."/>
            <person name="Adiconis X."/>
            <person name="Fan L."/>
            <person name="Levin J.Z."/>
            <person name="Mitchell T.K."/>
            <person name="Okubara P.A."/>
            <person name="Farman M.L."/>
            <person name="Kohn L.M."/>
            <person name="Birren B."/>
            <person name="Ma L.-J."/>
            <person name="Dean R.A."/>
        </authorList>
    </citation>
    <scope>NUCLEOTIDE SEQUENCE</scope>
    <source>
        <strain evidence="2">R3-111a-1</strain>
    </source>
</reference>
<keyword evidence="3" id="KW-1185">Reference proteome</keyword>
<evidence type="ECO:0000313" key="2">
    <source>
        <dbReference type="EnsemblFungi" id="EJT78326"/>
    </source>
</evidence>